<keyword evidence="2" id="KW-1185">Reference proteome</keyword>
<dbReference type="KEGG" id="vg:18563764"/>
<dbReference type="Proteomes" id="UP000009273">
    <property type="component" value="Segment"/>
</dbReference>
<evidence type="ECO:0000313" key="2">
    <source>
        <dbReference type="Proteomes" id="UP000009273"/>
    </source>
</evidence>
<accession>G3MAT5</accession>
<dbReference type="GeneID" id="18563764"/>
<evidence type="ECO:0000313" key="1">
    <source>
        <dbReference type="EMBL" id="AEO93802.1"/>
    </source>
</evidence>
<name>G3MAT5_9CAUD</name>
<organism evidence="1 2">
    <name type="scientific">Bacillus phage G</name>
    <dbReference type="NCBI Taxonomy" id="2884420"/>
    <lineage>
        <taxon>Viruses</taxon>
        <taxon>Duplodnaviria</taxon>
        <taxon>Heunggongvirae</taxon>
        <taxon>Uroviricota</taxon>
        <taxon>Caudoviricetes</taxon>
        <taxon>Donellivirus</taxon>
        <taxon>Donellivirus gee</taxon>
    </lineage>
</organism>
<reference evidence="1 2" key="1">
    <citation type="submission" date="2011-09" db="EMBL/GenBank/DDBJ databases">
        <authorList>
            <person name="Pope W.H."/>
            <person name="Pedulla M.L."/>
            <person name="Ford M.E."/>
            <person name="Peebles C.L."/>
            <person name="Hatfull G.H."/>
            <person name="Hendrix R.W."/>
        </authorList>
    </citation>
    <scope>NUCLEOTIDE SEQUENCE [LARGE SCALE GENOMIC DNA]</scope>
    <source>
        <strain evidence="1">G</strain>
    </source>
</reference>
<gene>
    <name evidence="1" type="primary">550</name>
    <name evidence="1" type="ORF">G_550</name>
</gene>
<dbReference type="EMBL" id="JN638751">
    <property type="protein sequence ID" value="AEO93802.1"/>
    <property type="molecule type" value="Genomic_DNA"/>
</dbReference>
<protein>
    <submittedName>
        <fullName evidence="1">Gp550</fullName>
    </submittedName>
</protein>
<sequence length="109" mass="12926">MLGIASLDFKFKGGINISSKFMTELMLKKPRNNAKKEKVEEKSSTIVFLEELREKVIQSDLKEQFEEEMKHYRESYDLVELQKIVVKYSDIFGLERPKQIEQMISKYLD</sequence>
<proteinExistence type="predicted"/>
<dbReference type="RefSeq" id="YP_009015847.1">
    <property type="nucleotide sequence ID" value="NC_023719.1"/>
</dbReference>